<sequence>MADDDDAFSIHSRLSAVNLKGWSDNLTGLIAEAAQRQFYYQSQIAGALQRRQELESIRLQLEMQLEQNRADLETTGLALAQAEAGEAEASERLRVLREVDAEALAIKQRALEDLTATMGRIPARGQALLAPGSAYLLPRPLAPPDPAVEEALAQDLKKALVRGPDASQDDGAADDMDAVRRDIRAYIRGTPLATTSSLPL</sequence>
<dbReference type="AlphaFoldDB" id="A0A164TEF2"/>
<dbReference type="Proteomes" id="UP000076722">
    <property type="component" value="Unassembled WGS sequence"/>
</dbReference>
<evidence type="ECO:0008006" key="3">
    <source>
        <dbReference type="Google" id="ProtNLM"/>
    </source>
</evidence>
<gene>
    <name evidence="1" type="ORF">SISNIDRAFT_456068</name>
</gene>
<dbReference type="EMBL" id="KV419411">
    <property type="protein sequence ID" value="KZS92304.1"/>
    <property type="molecule type" value="Genomic_DNA"/>
</dbReference>
<reference evidence="1 2" key="1">
    <citation type="journal article" date="2016" name="Mol. Biol. Evol.">
        <title>Comparative Genomics of Early-Diverging Mushroom-Forming Fungi Provides Insights into the Origins of Lignocellulose Decay Capabilities.</title>
        <authorList>
            <person name="Nagy L.G."/>
            <person name="Riley R."/>
            <person name="Tritt A."/>
            <person name="Adam C."/>
            <person name="Daum C."/>
            <person name="Floudas D."/>
            <person name="Sun H."/>
            <person name="Yadav J.S."/>
            <person name="Pangilinan J."/>
            <person name="Larsson K.H."/>
            <person name="Matsuura K."/>
            <person name="Barry K."/>
            <person name="Labutti K."/>
            <person name="Kuo R."/>
            <person name="Ohm R.A."/>
            <person name="Bhattacharya S.S."/>
            <person name="Shirouzu T."/>
            <person name="Yoshinaga Y."/>
            <person name="Martin F.M."/>
            <person name="Grigoriev I.V."/>
            <person name="Hibbett D.S."/>
        </authorList>
    </citation>
    <scope>NUCLEOTIDE SEQUENCE [LARGE SCALE GENOMIC DNA]</scope>
    <source>
        <strain evidence="1 2">HHB9708</strain>
    </source>
</reference>
<organism evidence="1 2">
    <name type="scientific">Sistotremastrum niveocremeum HHB9708</name>
    <dbReference type="NCBI Taxonomy" id="1314777"/>
    <lineage>
        <taxon>Eukaryota</taxon>
        <taxon>Fungi</taxon>
        <taxon>Dikarya</taxon>
        <taxon>Basidiomycota</taxon>
        <taxon>Agaricomycotina</taxon>
        <taxon>Agaricomycetes</taxon>
        <taxon>Sistotremastrales</taxon>
        <taxon>Sistotremastraceae</taxon>
        <taxon>Sertulicium</taxon>
        <taxon>Sertulicium niveocremeum</taxon>
    </lineage>
</organism>
<evidence type="ECO:0000313" key="1">
    <source>
        <dbReference type="EMBL" id="KZS92304.1"/>
    </source>
</evidence>
<keyword evidence="2" id="KW-1185">Reference proteome</keyword>
<name>A0A164TEF2_9AGAM</name>
<evidence type="ECO:0000313" key="2">
    <source>
        <dbReference type="Proteomes" id="UP000076722"/>
    </source>
</evidence>
<accession>A0A164TEF2</accession>
<protein>
    <recommendedName>
        <fullName evidence="3">Kinetochore protein Spc24</fullName>
    </recommendedName>
</protein>
<proteinExistence type="predicted"/>